<evidence type="ECO:0000313" key="2">
    <source>
        <dbReference type="Proteomes" id="UP001163223"/>
    </source>
</evidence>
<organism evidence="1 2">
    <name type="scientific">Antarcticirhabdus aurantiaca</name>
    <dbReference type="NCBI Taxonomy" id="2606717"/>
    <lineage>
        <taxon>Bacteria</taxon>
        <taxon>Pseudomonadati</taxon>
        <taxon>Pseudomonadota</taxon>
        <taxon>Alphaproteobacteria</taxon>
        <taxon>Hyphomicrobiales</taxon>
        <taxon>Aurantimonadaceae</taxon>
        <taxon>Antarcticirhabdus</taxon>
    </lineage>
</organism>
<evidence type="ECO:0000313" key="1">
    <source>
        <dbReference type="EMBL" id="WAJ30720.1"/>
    </source>
</evidence>
<accession>A0ACD4NUY0</accession>
<dbReference type="Proteomes" id="UP001163223">
    <property type="component" value="Chromosome"/>
</dbReference>
<proteinExistence type="predicted"/>
<gene>
    <name evidence="1" type="ORF">OXU80_11145</name>
</gene>
<sequence length="164" mass="17871">MLTTNTIDRQDFREAMSRFAAAVLLVTTDGPAGRRGVTVSAACSVSDDPATMLVCLNQGSVHNRRFSDNGNFAVNVLSVDSERLARAFSGEGGLSLDERFALGAWERRATGAPLLADALVAFDCRMIENRVVATHHVMIGTVEAMRFGPKAPSLLYRDRLYHQL</sequence>
<dbReference type="EMBL" id="CP113520">
    <property type="protein sequence ID" value="WAJ30720.1"/>
    <property type="molecule type" value="Genomic_DNA"/>
</dbReference>
<name>A0ACD4NUY0_9HYPH</name>
<keyword evidence="2" id="KW-1185">Reference proteome</keyword>
<protein>
    <submittedName>
        <fullName evidence="1">Flavin reductase</fullName>
    </submittedName>
</protein>
<reference evidence="1" key="1">
    <citation type="submission" date="2022-11" db="EMBL/GenBank/DDBJ databases">
        <title>beta-Carotene-producing bacterium, Jeongeuplla avenae sp. nov., alleviates the salt stress of Arabidopsis seedlings.</title>
        <authorList>
            <person name="Jiang L."/>
            <person name="Lee J."/>
        </authorList>
    </citation>
    <scope>NUCLEOTIDE SEQUENCE</scope>
    <source>
        <strain evidence="1">DY_R2A_6</strain>
    </source>
</reference>